<proteinExistence type="predicted"/>
<evidence type="ECO:0000313" key="1">
    <source>
        <dbReference type="EMBL" id="BBC34410.1"/>
    </source>
</evidence>
<accession>A0ABN5VM97</accession>
<dbReference type="Proteomes" id="UP001321542">
    <property type="component" value="Chromosome"/>
</dbReference>
<evidence type="ECO:0000313" key="2">
    <source>
        <dbReference type="Proteomes" id="UP001321542"/>
    </source>
</evidence>
<sequence length="118" mass="12990">MSEQSDTADVNNTAEPPAILRCHVVAEDAEALRRFIGETRPDTGCRPVARPTTTGLGLDLYFRQDQLDSARSARSAPQVNITAIENITENWQARKREIGEGDRFAARGAIPRGLGRKE</sequence>
<dbReference type="EMBL" id="AP018448">
    <property type="protein sequence ID" value="BBC34410.1"/>
    <property type="molecule type" value="Genomic_DNA"/>
</dbReference>
<dbReference type="RefSeq" id="WP_286254316.1">
    <property type="nucleotide sequence ID" value="NZ_AP018448.1"/>
</dbReference>
<reference evidence="1 2" key="1">
    <citation type="journal article" date="2010" name="ChemBioChem">
        <title>Cloning and characterization of the biosynthetic gene cluster of 16-membered macrolide antibiotic FD-891: involvement of a dual functional cytochrome P450 monooxygenase catalyzing epoxidation and hydroxylation.</title>
        <authorList>
            <person name="Kudo F."/>
            <person name="Motegi A."/>
            <person name="Mizoue K."/>
            <person name="Eguchi T."/>
        </authorList>
    </citation>
    <scope>NUCLEOTIDE SEQUENCE [LARGE SCALE GENOMIC DNA]</scope>
    <source>
        <strain evidence="1 2">A-8890</strain>
    </source>
</reference>
<reference evidence="1 2" key="2">
    <citation type="journal article" date="2023" name="ChemBioChem">
        <title>Acyltransferase Domain Exchange between Two Independent Type I Polyketide Synthases in the Same Producer Strain of Macrolide Antibiotics.</title>
        <authorList>
            <person name="Kudo F."/>
            <person name="Kishikawa K."/>
            <person name="Tsuboi K."/>
            <person name="Kido T."/>
            <person name="Usui T."/>
            <person name="Hashimoto J."/>
            <person name="Shin-Ya K."/>
            <person name="Miyanaga A."/>
            <person name="Eguchi T."/>
        </authorList>
    </citation>
    <scope>NUCLEOTIDE SEQUENCE [LARGE SCALE GENOMIC DNA]</scope>
    <source>
        <strain evidence="1 2">A-8890</strain>
    </source>
</reference>
<name>A0ABN5VM97_9ACTN</name>
<protein>
    <submittedName>
        <fullName evidence="1">Uncharacterized protein</fullName>
    </submittedName>
</protein>
<gene>
    <name evidence="1" type="ORF">SGFS_057040</name>
</gene>
<keyword evidence="2" id="KW-1185">Reference proteome</keyword>
<organism evidence="1 2">
    <name type="scientific">Streptomyces graminofaciens</name>
    <dbReference type="NCBI Taxonomy" id="68212"/>
    <lineage>
        <taxon>Bacteria</taxon>
        <taxon>Bacillati</taxon>
        <taxon>Actinomycetota</taxon>
        <taxon>Actinomycetes</taxon>
        <taxon>Kitasatosporales</taxon>
        <taxon>Streptomycetaceae</taxon>
        <taxon>Streptomyces</taxon>
    </lineage>
</organism>